<sequence>MNSVILELSTMEDKIIDNTGMYSFMIYEKLAGVLGIEKKEELRVSNIFGEFFNQMIQLKKDKKCRIRVVTKSQKVFSNLQKRLFEIAVNKEKIIIGEGIFRLDGIVTKNDTWCGEYDLQRELDNLDTEAVDFYEKVNLKIVNPILINKKSIFGFERILEIILENVKNEVEFEMEGLKESILNSITVKRELYREKRVDLLNNEIKKAYLGDIEIVLQGYYGQMLLSFLQYVKYAGVGEFRECGFGEMIIRN</sequence>
<dbReference type="RefSeq" id="WP_155282714.1">
    <property type="nucleotide sequence ID" value="NZ_AP019831.1"/>
</dbReference>
<dbReference type="OrthoDB" id="79448at2"/>
<evidence type="ECO:0000313" key="2">
    <source>
        <dbReference type="Proteomes" id="UP000422644"/>
    </source>
</evidence>
<name>A0A510K0F9_9FUSO</name>
<gene>
    <name evidence="1" type="primary">cas6</name>
    <name evidence="1" type="ORF">JMUB3870_1230</name>
</gene>
<reference evidence="1 2" key="1">
    <citation type="submission" date="2019-07" db="EMBL/GenBank/DDBJ databases">
        <title>Complete Genome Sequence of Leptotrichia trevisanii Strain JMUB3870.</title>
        <authorList>
            <person name="Watanabe S."/>
            <person name="Cui L."/>
        </authorList>
    </citation>
    <scope>NUCLEOTIDE SEQUENCE [LARGE SCALE GENOMIC DNA]</scope>
    <source>
        <strain evidence="1 2">JMUB3870</strain>
    </source>
</reference>
<proteinExistence type="predicted"/>
<dbReference type="Proteomes" id="UP000422644">
    <property type="component" value="Chromosome"/>
</dbReference>
<dbReference type="AlphaFoldDB" id="A0A510K0F9"/>
<dbReference type="EMBL" id="AP019831">
    <property type="protein sequence ID" value="BBM45112.1"/>
    <property type="molecule type" value="Genomic_DNA"/>
</dbReference>
<keyword evidence="2" id="KW-1185">Reference proteome</keyword>
<protein>
    <submittedName>
        <fullName evidence="1">CRISPR-associated protein Cas6</fullName>
    </submittedName>
</protein>
<organism evidence="1 2">
    <name type="scientific">Leptotrichia trevisanii</name>
    <dbReference type="NCBI Taxonomy" id="109328"/>
    <lineage>
        <taxon>Bacteria</taxon>
        <taxon>Fusobacteriati</taxon>
        <taxon>Fusobacteriota</taxon>
        <taxon>Fusobacteriia</taxon>
        <taxon>Fusobacteriales</taxon>
        <taxon>Leptotrichiaceae</taxon>
        <taxon>Leptotrichia</taxon>
    </lineage>
</organism>
<accession>A0A510K0F9</accession>
<evidence type="ECO:0000313" key="1">
    <source>
        <dbReference type="EMBL" id="BBM45112.1"/>
    </source>
</evidence>